<feature type="binding site" evidence="6">
    <location>
        <position position="209"/>
    </location>
    <ligand>
        <name>Mg(2+)</name>
        <dbReference type="ChEBI" id="CHEBI:18420"/>
    </ligand>
</feature>
<reference evidence="11" key="1">
    <citation type="submission" date="2016-10" db="EMBL/GenBank/DDBJ databases">
        <title>Comparative genomics uncovers the prolific and rare metabolic potential of the cyanobacterial genus Moorea.</title>
        <authorList>
            <person name="Leao T."/>
            <person name="Castelao G."/>
            <person name="Korobeynikov A."/>
            <person name="Monroe E.A."/>
            <person name="Podell S."/>
            <person name="Glukhov E."/>
            <person name="Allen E."/>
            <person name="Gerwick W.H."/>
            <person name="Gerwick L."/>
        </authorList>
    </citation>
    <scope>NUCLEOTIDE SEQUENCE [LARGE SCALE GENOMIC DNA]</scope>
    <source>
        <strain evidence="11">PAL-8-15-08-1</strain>
    </source>
</reference>
<feature type="region of interest" description="Disordered" evidence="8">
    <location>
        <begin position="50"/>
        <end position="72"/>
    </location>
</feature>
<dbReference type="InterPro" id="IPR036849">
    <property type="entry name" value="Enolase-like_C_sf"/>
</dbReference>
<dbReference type="OrthoDB" id="9775391at2"/>
<evidence type="ECO:0000256" key="7">
    <source>
        <dbReference type="RuleBase" id="RU366006"/>
    </source>
</evidence>
<dbReference type="InterPro" id="IPR013342">
    <property type="entry name" value="Mandelate_racemase_C"/>
</dbReference>
<keyword evidence="4 7" id="KW-0413">Isomerase</keyword>
<evidence type="ECO:0000259" key="9">
    <source>
        <dbReference type="SMART" id="SM00922"/>
    </source>
</evidence>
<dbReference type="Proteomes" id="UP000177870">
    <property type="component" value="Chromosome"/>
</dbReference>
<feature type="binding site" evidence="6">
    <location>
        <position position="235"/>
    </location>
    <ligand>
        <name>Mg(2+)</name>
        <dbReference type="ChEBI" id="CHEBI:18420"/>
    </ligand>
</feature>
<dbReference type="PANTHER" id="PTHR48080:SF3">
    <property type="entry name" value="ENOLASE SUPERFAMILY MEMBER DDB_G0284701"/>
    <property type="match status" value="1"/>
</dbReference>
<keyword evidence="2 6" id="KW-0479">Metal-binding</keyword>
<sequence length="371" mass="40770">MRIGVETFTVHKRFPLTISRGTTSETTNVWVRIEQEGIEAWGEGSPFSLGKATRLSSSSSDPGTEGFLPPTPHKQTTEILLEALEVVIPMLEAFSPWEHQQIERVLEEVQVPSAAWASIDLAIHDWLGKRVGLPLWRLWGLNRRRIVPISATVGISDPQKARQRVQDWIPMTGAHVLKIKLGSPEGIAADQQMLLAIRDEAPEAELSVDANGGWSLEEGVEMCNWLASQGVRHVEQPLAPGKEVDLPELYKQSPLPIFVDESCKTCQDIPPLANCVHGINIKLMKSGGLTEAIRMVHTAKACGLQVMFGCYSDSTLANTAASHLSPVADYLDLDSHLNLIDDPFTGATLQNGHLIPNNLPGLGVKRREFNH</sequence>
<dbReference type="Gene3D" id="3.20.20.120">
    <property type="entry name" value="Enolase-like C-terminal domain"/>
    <property type="match status" value="1"/>
</dbReference>
<dbReference type="RefSeq" id="WP_070393605.1">
    <property type="nucleotide sequence ID" value="NZ_CP017599.1"/>
</dbReference>
<feature type="active site" description="Proton acceptor; specific for (R)-substrate epimerization" evidence="5">
    <location>
        <position position="180"/>
    </location>
</feature>
<dbReference type="InterPro" id="IPR013341">
    <property type="entry name" value="Mandelate_racemase_N_dom"/>
</dbReference>
<dbReference type="AlphaFoldDB" id="A0A1D8TU64"/>
<protein>
    <recommendedName>
        <fullName evidence="7">Dipeptide epimerase</fullName>
        <ecNumber evidence="7">5.1.1.-</ecNumber>
    </recommendedName>
</protein>
<dbReference type="InterPro" id="IPR034593">
    <property type="entry name" value="DgoD-like"/>
</dbReference>
<evidence type="ECO:0000313" key="11">
    <source>
        <dbReference type="Proteomes" id="UP000177870"/>
    </source>
</evidence>
<name>A0A1D8TU64_9CYAN</name>
<feature type="active site" description="Proton acceptor; specific for (S)-substrate epimerization" evidence="5">
    <location>
        <position position="282"/>
    </location>
</feature>
<evidence type="ECO:0000256" key="2">
    <source>
        <dbReference type="ARBA" id="ARBA00022723"/>
    </source>
</evidence>
<dbReference type="SUPFAM" id="SSF54826">
    <property type="entry name" value="Enolase N-terminal domain-like"/>
    <property type="match status" value="1"/>
</dbReference>
<dbReference type="GO" id="GO:0016855">
    <property type="term" value="F:racemase and epimerase activity, acting on amino acids and derivatives"/>
    <property type="evidence" value="ECO:0007669"/>
    <property type="project" value="UniProtKB-UniRule"/>
</dbReference>
<dbReference type="Gene3D" id="3.30.390.10">
    <property type="entry name" value="Enolase-like, N-terminal domain"/>
    <property type="match status" value="1"/>
</dbReference>
<dbReference type="SUPFAM" id="SSF51604">
    <property type="entry name" value="Enolase C-terminal domain-like"/>
    <property type="match status" value="1"/>
</dbReference>
<evidence type="ECO:0000256" key="5">
    <source>
        <dbReference type="PIRSR" id="PIRSR634603-1"/>
    </source>
</evidence>
<dbReference type="InterPro" id="IPR034603">
    <property type="entry name" value="Dipeptide_epimerase"/>
</dbReference>
<dbReference type="CDD" id="cd03319">
    <property type="entry name" value="L-Ala-DL-Glu_epimerase"/>
    <property type="match status" value="1"/>
</dbReference>
<keyword evidence="3 6" id="KW-0460">Magnesium</keyword>
<dbReference type="PANTHER" id="PTHR48080">
    <property type="entry name" value="D-GALACTONATE DEHYDRATASE-RELATED"/>
    <property type="match status" value="1"/>
</dbReference>
<dbReference type="SFLD" id="SFLDG00180">
    <property type="entry name" value="muconate_cycloisomerase"/>
    <property type="match status" value="1"/>
</dbReference>
<comment type="similarity">
    <text evidence="1 7">Belongs to the mandelate racemase/muconate lactonizing enzyme family.</text>
</comment>
<evidence type="ECO:0000256" key="1">
    <source>
        <dbReference type="ARBA" id="ARBA00008031"/>
    </source>
</evidence>
<feature type="binding site" evidence="6">
    <location>
        <position position="260"/>
    </location>
    <ligand>
        <name>Mg(2+)</name>
        <dbReference type="ChEBI" id="CHEBI:18420"/>
    </ligand>
</feature>
<dbReference type="InterPro" id="IPR029065">
    <property type="entry name" value="Enolase_C-like"/>
</dbReference>
<dbReference type="EC" id="5.1.1.-" evidence="7"/>
<evidence type="ECO:0000256" key="3">
    <source>
        <dbReference type="ARBA" id="ARBA00022842"/>
    </source>
</evidence>
<evidence type="ECO:0000313" key="10">
    <source>
        <dbReference type="EMBL" id="AOX01157.1"/>
    </source>
</evidence>
<dbReference type="STRING" id="1458985.BJP34_18440"/>
<dbReference type="Pfam" id="PF13378">
    <property type="entry name" value="MR_MLE_C"/>
    <property type="match status" value="1"/>
</dbReference>
<dbReference type="SFLD" id="SFLDS00001">
    <property type="entry name" value="Enolase"/>
    <property type="match status" value="1"/>
</dbReference>
<dbReference type="EMBL" id="CP017599">
    <property type="protein sequence ID" value="AOX01157.1"/>
    <property type="molecule type" value="Genomic_DNA"/>
</dbReference>
<proteinExistence type="inferred from homology"/>
<dbReference type="InterPro" id="IPR029017">
    <property type="entry name" value="Enolase-like_N"/>
</dbReference>
<evidence type="ECO:0000256" key="6">
    <source>
        <dbReference type="PIRSR" id="PIRSR634603-3"/>
    </source>
</evidence>
<dbReference type="GO" id="GO:0046872">
    <property type="term" value="F:metal ion binding"/>
    <property type="evidence" value="ECO:0007669"/>
    <property type="project" value="UniProtKB-KW"/>
</dbReference>
<gene>
    <name evidence="10" type="ORF">BJP34_18440</name>
</gene>
<feature type="domain" description="Mandelate racemase/muconate lactonizing enzyme C-terminal" evidence="9">
    <location>
        <begin position="158"/>
        <end position="256"/>
    </location>
</feature>
<dbReference type="SMART" id="SM00922">
    <property type="entry name" value="MR_MLE"/>
    <property type="match status" value="1"/>
</dbReference>
<dbReference type="KEGG" id="mpro:BJP34_18440"/>
<accession>A0A1D8TU64</accession>
<dbReference type="Pfam" id="PF02746">
    <property type="entry name" value="MR_MLE_N"/>
    <property type="match status" value="1"/>
</dbReference>
<evidence type="ECO:0000256" key="8">
    <source>
        <dbReference type="SAM" id="MobiDB-lite"/>
    </source>
</evidence>
<evidence type="ECO:0000256" key="4">
    <source>
        <dbReference type="ARBA" id="ARBA00023235"/>
    </source>
</evidence>
<organism evidence="10 11">
    <name type="scientific">Moorena producens PAL-8-15-08-1</name>
    <dbReference type="NCBI Taxonomy" id="1458985"/>
    <lineage>
        <taxon>Bacteria</taxon>
        <taxon>Bacillati</taxon>
        <taxon>Cyanobacteriota</taxon>
        <taxon>Cyanophyceae</taxon>
        <taxon>Coleofasciculales</taxon>
        <taxon>Coleofasciculaceae</taxon>
        <taxon>Moorena</taxon>
    </lineage>
</organism>
<comment type="cofactor">
    <cofactor evidence="6 7">
        <name>Mg(2+)</name>
        <dbReference type="ChEBI" id="CHEBI:18420"/>
    </cofactor>
    <text evidence="6 7">Binds 1 Mg(2+) ion per subunit.</text>
</comment>